<dbReference type="KEGG" id="wma:WM2015_1190"/>
<keyword evidence="5" id="KW-1185">Reference proteome</keyword>
<keyword evidence="1" id="KW-0677">Repeat</keyword>
<feature type="domain" description="Glycosyltransferase RgtA/B/C/D-like" evidence="3">
    <location>
        <begin position="73"/>
        <end position="232"/>
    </location>
</feature>
<dbReference type="AlphaFoldDB" id="A0A0K0XV24"/>
<evidence type="ECO:0000256" key="1">
    <source>
        <dbReference type="ARBA" id="ARBA00022737"/>
    </source>
</evidence>
<dbReference type="PANTHER" id="PTHR44227">
    <property type="match status" value="1"/>
</dbReference>
<evidence type="ECO:0000313" key="5">
    <source>
        <dbReference type="Proteomes" id="UP000066624"/>
    </source>
</evidence>
<dbReference type="RefSeq" id="WP_049725199.1">
    <property type="nucleotide sequence ID" value="NZ_CP012154.1"/>
</dbReference>
<dbReference type="OrthoDB" id="7061461at2"/>
<evidence type="ECO:0000256" key="2">
    <source>
        <dbReference type="ARBA" id="ARBA00022803"/>
    </source>
</evidence>
<dbReference type="PANTHER" id="PTHR44227:SF3">
    <property type="entry name" value="PROTEIN O-MANNOSYL-TRANSFERASE TMTC4"/>
    <property type="match status" value="1"/>
</dbReference>
<dbReference type="STRING" id="1579979.WM2015_1190"/>
<dbReference type="Proteomes" id="UP000066624">
    <property type="component" value="Chromosome"/>
</dbReference>
<evidence type="ECO:0000313" key="4">
    <source>
        <dbReference type="EMBL" id="AKS41564.1"/>
    </source>
</evidence>
<evidence type="ECO:0000259" key="3">
    <source>
        <dbReference type="Pfam" id="PF13231"/>
    </source>
</evidence>
<dbReference type="InterPro" id="IPR038731">
    <property type="entry name" value="RgtA/B/C-like"/>
</dbReference>
<dbReference type="Pfam" id="PF13231">
    <property type="entry name" value="PMT_2"/>
    <property type="match status" value="1"/>
</dbReference>
<name>A0A0K0XV24_9GAMM</name>
<keyword evidence="2" id="KW-0802">TPR repeat</keyword>
<gene>
    <name evidence="4" type="ORF">WM2015_1190</name>
</gene>
<organism evidence="4 5">
    <name type="scientific">Wenzhouxiangella marina</name>
    <dbReference type="NCBI Taxonomy" id="1579979"/>
    <lineage>
        <taxon>Bacteria</taxon>
        <taxon>Pseudomonadati</taxon>
        <taxon>Pseudomonadota</taxon>
        <taxon>Gammaproteobacteria</taxon>
        <taxon>Chromatiales</taxon>
        <taxon>Wenzhouxiangellaceae</taxon>
        <taxon>Wenzhouxiangella</taxon>
    </lineage>
</organism>
<dbReference type="EMBL" id="CP012154">
    <property type="protein sequence ID" value="AKS41564.1"/>
    <property type="molecule type" value="Genomic_DNA"/>
</dbReference>
<accession>A0A0K0XV24</accession>
<proteinExistence type="predicted"/>
<sequence>MIPNPDKPLTCRAAGWLALLVIVGLSTLAFWPGLAGDWGRDDYMQLAMARLVGNPLAFFVHDHFVLPGGVFRPVGYASFWFGQLLGGTEFRSHALHSLILHIGIVIALFALLRRFAVDRIPALLACLFFALHPVAIGTALWWSARFDLLALLFILLSMNLAWQADSRQGKWPLIGSLACLLAAMLSKETGLLGVPAVLLLWQYRAWTGDAAKRGAWLASALCLLTLAVFLLWRFLVLGTGGSTIVGEEGLATVLFEGSLRWMELAPGYLGFEHGMERGLFLLALLSSVALFLLLIGPARMKKRGDQRLPLWLAAGVLLLGPALLQAPIVRLNALPMGAELGAVEAAMQSRLFYMSLAGLALLLGLCIQRSLGPLHRPVNVGLLLASVLLIGAMGSASRDHSRGLAEISRANALLAHAAVAAVRDIDWPPPPCHLVFEGIQPPPEWGIYVSMDSVIKALHPDLDALDHCFIHANYPTFYHFLSSEHADADSAPVPALIQNGRPLQRRTIGGLTIVHLQQLDALDAEARARLPRWELDSEGRLEPADTVDRASQ</sequence>
<reference evidence="4 5" key="1">
    <citation type="submission" date="2015-07" db="EMBL/GenBank/DDBJ databases">
        <authorList>
            <person name="Noorani M."/>
        </authorList>
    </citation>
    <scope>NUCLEOTIDE SEQUENCE [LARGE SCALE GENOMIC DNA]</scope>
    <source>
        <strain evidence="4 5">KCTC 42284</strain>
    </source>
</reference>
<dbReference type="InterPro" id="IPR052346">
    <property type="entry name" value="O-mannosyl-transferase_TMTC"/>
</dbReference>
<protein>
    <recommendedName>
        <fullName evidence="3">Glycosyltransferase RgtA/B/C/D-like domain-containing protein</fullName>
    </recommendedName>
</protein>